<sequence>MFVVLSPPILEIIKVCLNCKVSCKKQIERNTSRTKEYVSSEYVRGDPFGAPTKMWPWEDGTNSVAMAKRKRANFELIDKLGVDFWFFHRSDIAPEGKTIEESNANLDEVVALAKELQAADKIRLTQQNLTMSNLNLDLGLKGHDEHLESDGMKMTT</sequence>
<evidence type="ECO:0000313" key="2">
    <source>
        <dbReference type="Proteomes" id="UP001062846"/>
    </source>
</evidence>
<dbReference type="EMBL" id="CM046388">
    <property type="protein sequence ID" value="KAI8570997.1"/>
    <property type="molecule type" value="Genomic_DNA"/>
</dbReference>
<accession>A0ACC0PZ02</accession>
<evidence type="ECO:0000313" key="1">
    <source>
        <dbReference type="EMBL" id="KAI8570997.1"/>
    </source>
</evidence>
<protein>
    <submittedName>
        <fullName evidence="1">Uncharacterized protein</fullName>
    </submittedName>
</protein>
<gene>
    <name evidence="1" type="ORF">RHMOL_Rhmol01G0082300</name>
</gene>
<reference evidence="1" key="1">
    <citation type="submission" date="2022-02" db="EMBL/GenBank/DDBJ databases">
        <title>Plant Genome Project.</title>
        <authorList>
            <person name="Zhang R.-G."/>
        </authorList>
    </citation>
    <scope>NUCLEOTIDE SEQUENCE</scope>
    <source>
        <strain evidence="1">AT1</strain>
    </source>
</reference>
<proteinExistence type="predicted"/>
<name>A0ACC0PZ02_RHOML</name>
<dbReference type="Proteomes" id="UP001062846">
    <property type="component" value="Chromosome 1"/>
</dbReference>
<organism evidence="1 2">
    <name type="scientific">Rhododendron molle</name>
    <name type="common">Chinese azalea</name>
    <name type="synonym">Azalea mollis</name>
    <dbReference type="NCBI Taxonomy" id="49168"/>
    <lineage>
        <taxon>Eukaryota</taxon>
        <taxon>Viridiplantae</taxon>
        <taxon>Streptophyta</taxon>
        <taxon>Embryophyta</taxon>
        <taxon>Tracheophyta</taxon>
        <taxon>Spermatophyta</taxon>
        <taxon>Magnoliopsida</taxon>
        <taxon>eudicotyledons</taxon>
        <taxon>Gunneridae</taxon>
        <taxon>Pentapetalae</taxon>
        <taxon>asterids</taxon>
        <taxon>Ericales</taxon>
        <taxon>Ericaceae</taxon>
        <taxon>Ericoideae</taxon>
        <taxon>Rhodoreae</taxon>
        <taxon>Rhododendron</taxon>
    </lineage>
</organism>
<keyword evidence="2" id="KW-1185">Reference proteome</keyword>
<comment type="caution">
    <text evidence="1">The sequence shown here is derived from an EMBL/GenBank/DDBJ whole genome shotgun (WGS) entry which is preliminary data.</text>
</comment>